<organism evidence="2">
    <name type="scientific">Arundo donax</name>
    <name type="common">Giant reed</name>
    <name type="synonym">Donax arundinaceus</name>
    <dbReference type="NCBI Taxonomy" id="35708"/>
    <lineage>
        <taxon>Eukaryota</taxon>
        <taxon>Viridiplantae</taxon>
        <taxon>Streptophyta</taxon>
        <taxon>Embryophyta</taxon>
        <taxon>Tracheophyta</taxon>
        <taxon>Spermatophyta</taxon>
        <taxon>Magnoliopsida</taxon>
        <taxon>Liliopsida</taxon>
        <taxon>Poales</taxon>
        <taxon>Poaceae</taxon>
        <taxon>PACMAD clade</taxon>
        <taxon>Arundinoideae</taxon>
        <taxon>Arundineae</taxon>
        <taxon>Arundo</taxon>
    </lineage>
</organism>
<accession>A0A0A9EYR6</accession>
<dbReference type="AlphaFoldDB" id="A0A0A9EYR6"/>
<sequence>MRRRRSGWGHPPTPWRRRCSPIITSSPWPTRTGRPASTPTEPCLTCTLGKIHLVESSLFLLALKNASSLLQILGSQKMTFLSCNQSCQCVRVASLII</sequence>
<feature type="region of interest" description="Disordered" evidence="1">
    <location>
        <begin position="1"/>
        <end position="38"/>
    </location>
</feature>
<reference evidence="2" key="1">
    <citation type="submission" date="2014-09" db="EMBL/GenBank/DDBJ databases">
        <authorList>
            <person name="Magalhaes I.L.F."/>
            <person name="Oliveira U."/>
            <person name="Santos F.R."/>
            <person name="Vidigal T.H.D.A."/>
            <person name="Brescovit A.D."/>
            <person name="Santos A.J."/>
        </authorList>
    </citation>
    <scope>NUCLEOTIDE SEQUENCE</scope>
    <source>
        <tissue evidence="2">Shoot tissue taken approximately 20 cm above the soil surface</tissue>
    </source>
</reference>
<evidence type="ECO:0000256" key="1">
    <source>
        <dbReference type="SAM" id="MobiDB-lite"/>
    </source>
</evidence>
<feature type="compositionally biased region" description="Polar residues" evidence="1">
    <location>
        <begin position="22"/>
        <end position="38"/>
    </location>
</feature>
<dbReference type="EMBL" id="GBRH01194865">
    <property type="protein sequence ID" value="JAE03031.1"/>
    <property type="molecule type" value="Transcribed_RNA"/>
</dbReference>
<name>A0A0A9EYR6_ARUDO</name>
<reference evidence="2" key="2">
    <citation type="journal article" date="2015" name="Data Brief">
        <title>Shoot transcriptome of the giant reed, Arundo donax.</title>
        <authorList>
            <person name="Barrero R.A."/>
            <person name="Guerrero F.D."/>
            <person name="Moolhuijzen P."/>
            <person name="Goolsby J.A."/>
            <person name="Tidwell J."/>
            <person name="Bellgard S.E."/>
            <person name="Bellgard M.I."/>
        </authorList>
    </citation>
    <scope>NUCLEOTIDE SEQUENCE</scope>
    <source>
        <tissue evidence="2">Shoot tissue taken approximately 20 cm above the soil surface</tissue>
    </source>
</reference>
<evidence type="ECO:0000313" key="2">
    <source>
        <dbReference type="EMBL" id="JAE03031.1"/>
    </source>
</evidence>
<protein>
    <submittedName>
        <fullName evidence="2">Uncharacterized protein</fullName>
    </submittedName>
</protein>
<proteinExistence type="predicted"/>